<feature type="compositionally biased region" description="Low complexity" evidence="7">
    <location>
        <begin position="37"/>
        <end position="51"/>
    </location>
</feature>
<comment type="similarity">
    <text evidence="2">Belongs to the MmpS family.</text>
</comment>
<organism evidence="9 11">
    <name type="scientific">Labedella gwakjiensis</name>
    <dbReference type="NCBI Taxonomy" id="390269"/>
    <lineage>
        <taxon>Bacteria</taxon>
        <taxon>Bacillati</taxon>
        <taxon>Actinomycetota</taxon>
        <taxon>Actinomycetes</taxon>
        <taxon>Micrococcales</taxon>
        <taxon>Microbacteriaceae</taxon>
        <taxon>Labedella</taxon>
    </lineage>
</organism>
<comment type="caution">
    <text evidence="9">The sequence shown here is derived from an EMBL/GenBank/DDBJ whole genome shotgun (WGS) entry which is preliminary data.</text>
</comment>
<dbReference type="OrthoDB" id="4979449at2"/>
<dbReference type="EMBL" id="RZGY01000003">
    <property type="protein sequence ID" value="RUQ84149.1"/>
    <property type="molecule type" value="Genomic_DNA"/>
</dbReference>
<accession>A0A2P8GRQ2</accession>
<evidence type="ECO:0000256" key="7">
    <source>
        <dbReference type="SAM" id="MobiDB-lite"/>
    </source>
</evidence>
<evidence type="ECO:0000313" key="9">
    <source>
        <dbReference type="EMBL" id="PSL36625.1"/>
    </source>
</evidence>
<feature type="region of interest" description="Disordered" evidence="7">
    <location>
        <begin position="1"/>
        <end position="89"/>
    </location>
</feature>
<evidence type="ECO:0000256" key="8">
    <source>
        <dbReference type="SAM" id="Phobius"/>
    </source>
</evidence>
<evidence type="ECO:0000256" key="3">
    <source>
        <dbReference type="ARBA" id="ARBA00022475"/>
    </source>
</evidence>
<dbReference type="AlphaFoldDB" id="A0A2P8GRQ2"/>
<dbReference type="GO" id="GO:0005886">
    <property type="term" value="C:plasma membrane"/>
    <property type="evidence" value="ECO:0007669"/>
    <property type="project" value="UniProtKB-SubCell"/>
</dbReference>
<evidence type="ECO:0000313" key="12">
    <source>
        <dbReference type="Proteomes" id="UP000268291"/>
    </source>
</evidence>
<sequence>MSSPNDPSDQNPQTPENGGFVSPGGPTGASTPPPAASPYGQQPPGAQQYGGQQYGGQQYGGPQGYQPGGTPPTYGSGQPPYGAASGGNGEPPRSNTFGLVGLIIGGVSLILAFVPIINYVSWILALVGLALGIVGLVLKNRKRGLAIAGVITSIIGLVLSIVLAIVYTVGFVGSVATGISDNAPDVSSAPSDGATIDPDARDVDVVYEVSGDGTDVTIVYLSVTAGDSGTDIETLTAQSLPWTQELDATVGGEYDYTAFNVTATNGAEDTGEISCSITVDGEIVAEDTADGAFGIVSCMSSDVG</sequence>
<evidence type="ECO:0000256" key="6">
    <source>
        <dbReference type="ARBA" id="ARBA00023136"/>
    </source>
</evidence>
<dbReference type="SUPFAM" id="SSF81995">
    <property type="entry name" value="beta-sandwich domain of Sec23/24"/>
    <property type="match status" value="1"/>
</dbReference>
<dbReference type="Gene3D" id="2.60.40.2880">
    <property type="entry name" value="MmpS1-5, C-terminal soluble domain"/>
    <property type="match status" value="1"/>
</dbReference>
<dbReference type="Proteomes" id="UP000268291">
    <property type="component" value="Unassembled WGS sequence"/>
</dbReference>
<keyword evidence="12" id="KW-1185">Reference proteome</keyword>
<feature type="compositionally biased region" description="Low complexity" evidence="7">
    <location>
        <begin position="71"/>
        <end position="82"/>
    </location>
</feature>
<reference evidence="9 11" key="1">
    <citation type="submission" date="2018-03" db="EMBL/GenBank/DDBJ databases">
        <title>Genomic Encyclopedia of Archaeal and Bacterial Type Strains, Phase II (KMG-II): from individual species to whole genera.</title>
        <authorList>
            <person name="Goeker M."/>
        </authorList>
    </citation>
    <scope>NUCLEOTIDE SEQUENCE [LARGE SCALE GENOMIC DNA]</scope>
    <source>
        <strain evidence="9 11">DSM 21548</strain>
    </source>
</reference>
<dbReference type="InterPro" id="IPR038468">
    <property type="entry name" value="MmpS_C"/>
</dbReference>
<feature type="transmembrane region" description="Helical" evidence="8">
    <location>
        <begin position="119"/>
        <end position="138"/>
    </location>
</feature>
<keyword evidence="5 8" id="KW-1133">Transmembrane helix</keyword>
<evidence type="ECO:0000256" key="1">
    <source>
        <dbReference type="ARBA" id="ARBA00004236"/>
    </source>
</evidence>
<feature type="transmembrane region" description="Helical" evidence="8">
    <location>
        <begin position="145"/>
        <end position="167"/>
    </location>
</feature>
<keyword evidence="6 8" id="KW-0472">Membrane</keyword>
<dbReference type="Proteomes" id="UP000241203">
    <property type="component" value="Unassembled WGS sequence"/>
</dbReference>
<dbReference type="Pfam" id="PF05423">
    <property type="entry name" value="Mycobact_memb"/>
    <property type="match status" value="1"/>
</dbReference>
<dbReference type="InterPro" id="IPR008693">
    <property type="entry name" value="MmpS"/>
</dbReference>
<keyword evidence="3" id="KW-1003">Cell membrane</keyword>
<evidence type="ECO:0000313" key="10">
    <source>
        <dbReference type="EMBL" id="RUQ84149.1"/>
    </source>
</evidence>
<comment type="subcellular location">
    <subcellularLocation>
        <location evidence="1">Cell membrane</location>
    </subcellularLocation>
</comment>
<name>A0A2P8GRQ2_9MICO</name>
<proteinExistence type="inferred from homology"/>
<reference evidence="10 12" key="2">
    <citation type="submission" date="2018-12" db="EMBL/GenBank/DDBJ databases">
        <authorList>
            <person name="hu s."/>
            <person name="Xu Y."/>
            <person name="Xu B."/>
            <person name="Li F."/>
        </authorList>
    </citation>
    <scope>NUCLEOTIDE SEQUENCE [LARGE SCALE GENOMIC DNA]</scope>
    <source>
        <strain evidence="10 12">KSW2-17</strain>
    </source>
</reference>
<evidence type="ECO:0000256" key="2">
    <source>
        <dbReference type="ARBA" id="ARBA00007531"/>
    </source>
</evidence>
<keyword evidence="4 8" id="KW-0812">Transmembrane</keyword>
<evidence type="ECO:0000313" key="11">
    <source>
        <dbReference type="Proteomes" id="UP000241203"/>
    </source>
</evidence>
<dbReference type="RefSeq" id="WP_106561877.1">
    <property type="nucleotide sequence ID" value="NZ_PYAU01000001.1"/>
</dbReference>
<protein>
    <submittedName>
        <fullName evidence="9">MmpS family membrane protein</fullName>
    </submittedName>
</protein>
<feature type="compositionally biased region" description="Polar residues" evidence="7">
    <location>
        <begin position="1"/>
        <end position="16"/>
    </location>
</feature>
<gene>
    <name evidence="9" type="ORF">CLV49_0222</name>
    <name evidence="10" type="ORF">ELQ93_15095</name>
</gene>
<feature type="transmembrane region" description="Helical" evidence="8">
    <location>
        <begin position="96"/>
        <end position="113"/>
    </location>
</feature>
<dbReference type="EMBL" id="PYAU01000001">
    <property type="protein sequence ID" value="PSL36625.1"/>
    <property type="molecule type" value="Genomic_DNA"/>
</dbReference>
<evidence type="ECO:0000256" key="4">
    <source>
        <dbReference type="ARBA" id="ARBA00022692"/>
    </source>
</evidence>
<feature type="compositionally biased region" description="Gly residues" evidence="7">
    <location>
        <begin position="52"/>
        <end position="67"/>
    </location>
</feature>
<evidence type="ECO:0000256" key="5">
    <source>
        <dbReference type="ARBA" id="ARBA00022989"/>
    </source>
</evidence>